<dbReference type="SUPFAM" id="SSF69304">
    <property type="entry name" value="Tricorn protease N-terminal domain"/>
    <property type="match status" value="1"/>
</dbReference>
<name>A0ABW0ZIW7_9ACTN</name>
<comment type="caution">
    <text evidence="1">The sequence shown here is derived from an EMBL/GenBank/DDBJ whole genome shotgun (WGS) entry which is preliminary data.</text>
</comment>
<proteinExistence type="predicted"/>
<protein>
    <submittedName>
        <fullName evidence="1">PD40 domain-containing protein</fullName>
    </submittedName>
</protein>
<dbReference type="InterPro" id="IPR011659">
    <property type="entry name" value="WD40"/>
</dbReference>
<dbReference type="Proteomes" id="UP001596072">
    <property type="component" value="Unassembled WGS sequence"/>
</dbReference>
<reference evidence="2" key="1">
    <citation type="journal article" date="2019" name="Int. J. Syst. Evol. Microbiol.">
        <title>The Global Catalogue of Microorganisms (GCM) 10K type strain sequencing project: providing services to taxonomists for standard genome sequencing and annotation.</title>
        <authorList>
            <consortium name="The Broad Institute Genomics Platform"/>
            <consortium name="The Broad Institute Genome Sequencing Center for Infectious Disease"/>
            <person name="Wu L."/>
            <person name="Ma J."/>
        </authorList>
    </citation>
    <scope>NUCLEOTIDE SEQUENCE [LARGE SCALE GENOMIC DNA]</scope>
    <source>
        <strain evidence="2">YIM 94188</strain>
    </source>
</reference>
<sequence length="365" mass="40354">MLLFLSFLAPGVLAHTAEASTPHHLLPSIDLNDPSLDPHKATLDGSPADNLPPHIRQVLDRGMRPDWSPDGKSLVYLDGPLGDVWHLKLATNKTRNLTGRLDHFGFLRAHHLPNGDLVLCGPDHPVDMSAEEPGRFEGKLWTLPKPYTGEIHPLGRPCWEGVAVSRRANRIAWNESDIDFTSPTVPLDALTKKSEIWMGDIVTENGVPRLADVRLVATRQSTALIAPIEVQDFRGPSEQELIFTAYGYLTGEVMGYDLRTKSTTNYSNSIYYEEAEGTSPDGSFVLVERDLMVNPIPGALDFWRLTLEKPRTWTRLTNFNRYRGYGASNPVVSPDGRSVAFQMSITEGAEGEGAGLFVLDLTQVS</sequence>
<dbReference type="RefSeq" id="WP_168798131.1">
    <property type="nucleotide sequence ID" value="NZ_JBHSNS010000011.1"/>
</dbReference>
<keyword evidence="2" id="KW-1185">Reference proteome</keyword>
<evidence type="ECO:0000313" key="1">
    <source>
        <dbReference type="EMBL" id="MFC5730826.1"/>
    </source>
</evidence>
<dbReference type="Pfam" id="PF07676">
    <property type="entry name" value="PD40"/>
    <property type="match status" value="2"/>
</dbReference>
<evidence type="ECO:0000313" key="2">
    <source>
        <dbReference type="Proteomes" id="UP001596072"/>
    </source>
</evidence>
<dbReference type="EMBL" id="JBHSNS010000011">
    <property type="protein sequence ID" value="MFC5730826.1"/>
    <property type="molecule type" value="Genomic_DNA"/>
</dbReference>
<accession>A0ABW0ZIW7</accession>
<organism evidence="1 2">
    <name type="scientific">Nocardioides vastitatis</name>
    <dbReference type="NCBI Taxonomy" id="2568655"/>
    <lineage>
        <taxon>Bacteria</taxon>
        <taxon>Bacillati</taxon>
        <taxon>Actinomycetota</taxon>
        <taxon>Actinomycetes</taxon>
        <taxon>Propionibacteriales</taxon>
        <taxon>Nocardioidaceae</taxon>
        <taxon>Nocardioides</taxon>
    </lineage>
</organism>
<dbReference type="InterPro" id="IPR011042">
    <property type="entry name" value="6-blade_b-propeller_TolB-like"/>
</dbReference>
<gene>
    <name evidence="1" type="ORF">ACFPQB_18035</name>
</gene>
<dbReference type="Gene3D" id="2.120.10.30">
    <property type="entry name" value="TolB, C-terminal domain"/>
    <property type="match status" value="1"/>
</dbReference>